<dbReference type="RefSeq" id="XP_052107419.1">
    <property type="nucleotide sequence ID" value="XM_052251459.1"/>
</dbReference>
<dbReference type="PANTHER" id="PTHR33223:SF10">
    <property type="entry name" value="AMINOTRANSFERASE-LIKE PLANT MOBILE DOMAIN-CONTAINING PROTEIN"/>
    <property type="match status" value="1"/>
</dbReference>
<protein>
    <submittedName>
        <fullName evidence="4">Uncharacterized protein LOC127740485</fullName>
    </submittedName>
</protein>
<proteinExistence type="predicted"/>
<dbReference type="GeneID" id="127740485"/>
<dbReference type="InterPro" id="IPR005162">
    <property type="entry name" value="Retrotrans_gag_dom"/>
</dbReference>
<evidence type="ECO:0000256" key="1">
    <source>
        <dbReference type="SAM" id="MobiDB-lite"/>
    </source>
</evidence>
<feature type="domain" description="Retrotransposon gag" evidence="2">
    <location>
        <begin position="33"/>
        <end position="106"/>
    </location>
</feature>
<dbReference type="PANTHER" id="PTHR33223">
    <property type="entry name" value="CCHC-TYPE DOMAIN-CONTAINING PROTEIN"/>
    <property type="match status" value="1"/>
</dbReference>
<accession>A0A9C6WJ01</accession>
<feature type="compositionally biased region" description="Basic and acidic residues" evidence="1">
    <location>
        <begin position="175"/>
        <end position="188"/>
    </location>
</feature>
<keyword evidence="3" id="KW-1185">Reference proteome</keyword>
<evidence type="ECO:0000313" key="4">
    <source>
        <dbReference type="RefSeq" id="XP_052107419.1"/>
    </source>
</evidence>
<reference evidence="3" key="1">
    <citation type="journal article" date="2016" name="Nat. Genet.">
        <title>The genome sequences of Arachis duranensis and Arachis ipaensis, the diploid ancestors of cultivated peanut.</title>
        <authorList>
            <person name="Bertioli D.J."/>
            <person name="Cannon S.B."/>
            <person name="Froenicke L."/>
            <person name="Huang G."/>
            <person name="Farmer A.D."/>
            <person name="Cannon E.K."/>
            <person name="Liu X."/>
            <person name="Gao D."/>
            <person name="Clevenger J."/>
            <person name="Dash S."/>
            <person name="Ren L."/>
            <person name="Moretzsohn M.C."/>
            <person name="Shirasawa K."/>
            <person name="Huang W."/>
            <person name="Vidigal B."/>
            <person name="Abernathy B."/>
            <person name="Chu Y."/>
            <person name="Niederhuth C.E."/>
            <person name="Umale P."/>
            <person name="Araujo A.C."/>
            <person name="Kozik A."/>
            <person name="Kim K.D."/>
            <person name="Burow M.D."/>
            <person name="Varshney R.K."/>
            <person name="Wang X."/>
            <person name="Zhang X."/>
            <person name="Barkley N."/>
            <person name="Guimaraes P.M."/>
            <person name="Isobe S."/>
            <person name="Guo B."/>
            <person name="Liao B."/>
            <person name="Stalker H.T."/>
            <person name="Schmitz R.J."/>
            <person name="Scheffler B.E."/>
            <person name="Leal-Bertioli S.C."/>
            <person name="Xun X."/>
            <person name="Jackson S.A."/>
            <person name="Michelmore R."/>
            <person name="Ozias-Akins P."/>
        </authorList>
    </citation>
    <scope>NUCLEOTIDE SEQUENCE [LARGE SCALE GENOMIC DNA]</scope>
    <source>
        <strain evidence="3">cv. V14167</strain>
    </source>
</reference>
<organism evidence="3 4">
    <name type="scientific">Arachis duranensis</name>
    <name type="common">Wild peanut</name>
    <dbReference type="NCBI Taxonomy" id="130453"/>
    <lineage>
        <taxon>Eukaryota</taxon>
        <taxon>Viridiplantae</taxon>
        <taxon>Streptophyta</taxon>
        <taxon>Embryophyta</taxon>
        <taxon>Tracheophyta</taxon>
        <taxon>Spermatophyta</taxon>
        <taxon>Magnoliopsida</taxon>
        <taxon>eudicotyledons</taxon>
        <taxon>Gunneridae</taxon>
        <taxon>Pentapetalae</taxon>
        <taxon>rosids</taxon>
        <taxon>fabids</taxon>
        <taxon>Fabales</taxon>
        <taxon>Fabaceae</taxon>
        <taxon>Papilionoideae</taxon>
        <taxon>50 kb inversion clade</taxon>
        <taxon>dalbergioids sensu lato</taxon>
        <taxon>Dalbergieae</taxon>
        <taxon>Pterocarpus clade</taxon>
        <taxon>Arachis</taxon>
    </lineage>
</organism>
<name>A0A9C6WJ01_ARADU</name>
<feature type="region of interest" description="Disordered" evidence="1">
    <location>
        <begin position="161"/>
        <end position="199"/>
    </location>
</feature>
<sequence length="295" mass="33788">MRYDGTQDPQEHLTAFEARMNLERVGDEVRCRAFPVTLAGLAIRWFNSLPQGSVAGFSDISRAFLAQFTTKIAKAKHLINLLGITQKTGEPTRKYLDRFNDECLEIEGLTDSVASLCLTNGFLNKDFRKHLTTKPVWTIQEIQTVAWEYVKDEEVSQVVATNKRHPSYNQLRQHGNGERQKEHARDGGPSKAPRPFPRVRKFTNYTPLTLPIIEVYQQIADKGILSKPRPLKDRTGGNKSLYCDYHKGYGHKAHDCFDLKDALEQAIRDGKLAEFSHLIREPRRRNRDHNGEDKT</sequence>
<gene>
    <name evidence="4" type="primary">LOC127740485</name>
</gene>
<evidence type="ECO:0000259" key="2">
    <source>
        <dbReference type="Pfam" id="PF03732"/>
    </source>
</evidence>
<dbReference type="Proteomes" id="UP000515211">
    <property type="component" value="Chromosome 7"/>
</dbReference>
<dbReference type="AlphaFoldDB" id="A0A9C6WJ01"/>
<evidence type="ECO:0000313" key="3">
    <source>
        <dbReference type="Proteomes" id="UP000515211"/>
    </source>
</evidence>
<dbReference type="KEGG" id="adu:127740485"/>
<reference evidence="4" key="2">
    <citation type="submission" date="2025-08" db="UniProtKB">
        <authorList>
            <consortium name="RefSeq"/>
        </authorList>
    </citation>
    <scope>IDENTIFICATION</scope>
    <source>
        <tissue evidence="4">Whole plant</tissue>
    </source>
</reference>
<dbReference type="Pfam" id="PF03732">
    <property type="entry name" value="Retrotrans_gag"/>
    <property type="match status" value="1"/>
</dbReference>